<comment type="similarity">
    <text evidence="2">Belongs to the amino acid-polyamine-organocation (APC) superfamily. Spore germination protein (SGP) (TC 2.A.3.9) family.</text>
</comment>
<name>A0A212K9M5_9FIRM</name>
<accession>A0A212K9M5</accession>
<evidence type="ECO:0000256" key="1">
    <source>
        <dbReference type="ARBA" id="ARBA00004141"/>
    </source>
</evidence>
<feature type="transmembrane region" description="Helical" evidence="8">
    <location>
        <begin position="12"/>
        <end position="33"/>
    </location>
</feature>
<evidence type="ECO:0000256" key="6">
    <source>
        <dbReference type="ARBA" id="ARBA00022989"/>
    </source>
</evidence>
<protein>
    <submittedName>
        <fullName evidence="9">Putative Spore germination protein (Amino acid permease)</fullName>
    </submittedName>
</protein>
<keyword evidence="7 8" id="KW-0472">Membrane</keyword>
<keyword evidence="3" id="KW-0813">Transport</keyword>
<evidence type="ECO:0000256" key="7">
    <source>
        <dbReference type="ARBA" id="ARBA00023136"/>
    </source>
</evidence>
<reference evidence="9" key="1">
    <citation type="submission" date="2016-04" db="EMBL/GenBank/DDBJ databases">
        <authorList>
            <person name="Evans L.H."/>
            <person name="Alamgir A."/>
            <person name="Owens N."/>
            <person name="Weber N.D."/>
            <person name="Virtaneva K."/>
            <person name="Barbian K."/>
            <person name="Babar A."/>
            <person name="Rosenke K."/>
        </authorList>
    </citation>
    <scope>NUCLEOTIDE SEQUENCE</scope>
    <source>
        <strain evidence="9">86</strain>
    </source>
</reference>
<evidence type="ECO:0000256" key="3">
    <source>
        <dbReference type="ARBA" id="ARBA00022448"/>
    </source>
</evidence>
<gene>
    <name evidence="9" type="ORF">KL86CLO1_12452</name>
</gene>
<keyword evidence="5 8" id="KW-0812">Transmembrane</keyword>
<feature type="transmembrane region" description="Helical" evidence="8">
    <location>
        <begin position="306"/>
        <end position="323"/>
    </location>
</feature>
<evidence type="ECO:0000256" key="2">
    <source>
        <dbReference type="ARBA" id="ARBA00007998"/>
    </source>
</evidence>
<dbReference type="NCBIfam" id="TIGR00912">
    <property type="entry name" value="2A0309"/>
    <property type="match status" value="1"/>
</dbReference>
<feature type="transmembrane region" description="Helical" evidence="8">
    <location>
        <begin position="39"/>
        <end position="57"/>
    </location>
</feature>
<keyword evidence="4" id="KW-0309">Germination</keyword>
<keyword evidence="6 8" id="KW-1133">Transmembrane helix</keyword>
<proteinExistence type="inferred from homology"/>
<dbReference type="Pfam" id="PF03845">
    <property type="entry name" value="Spore_permease"/>
    <property type="match status" value="1"/>
</dbReference>
<feature type="transmembrane region" description="Helical" evidence="8">
    <location>
        <begin position="185"/>
        <end position="205"/>
    </location>
</feature>
<organism evidence="9">
    <name type="scientific">uncultured Eubacteriales bacterium</name>
    <dbReference type="NCBI Taxonomy" id="172733"/>
    <lineage>
        <taxon>Bacteria</taxon>
        <taxon>Bacillati</taxon>
        <taxon>Bacillota</taxon>
        <taxon>Clostridia</taxon>
        <taxon>Eubacteriales</taxon>
        <taxon>environmental samples</taxon>
    </lineage>
</organism>
<sequence length="368" mass="41001">MRIDNEKISGRRFLFTATCFTQASSLLAAFLVTVVFQDAWLVALIGGFVCLPLIWLYRELMVMFPGKNLLHILDEVYGPVAGKVLGTAYLWFFFTLASLNITDLSSLTKVTILEKTPSLVLSLTCVLVAAVAVRRGAGLVTRYSALFTITAFAIMGLSFLLVFNQLDIKNLFPMFDQPPMKYVQGVHIISTIPFGELVAMLMLNANLKITPKETTRYLFLSFFLGAFSVLVILVRDVAALGNTIDMFAVPSLMVMRLFSLGVALGRLEVLFAVVLVMLLFFKVMVLYYVAVIAAAQLLKVKEYRHLVLSMGVLMVLYGMTLYPSNIEHTESGQRIIPFLWTPFELLLPLLTLVVAKVQRRRAGAVKEA</sequence>
<feature type="transmembrane region" description="Helical" evidence="8">
    <location>
        <begin position="143"/>
        <end position="164"/>
    </location>
</feature>
<comment type="subcellular location">
    <subcellularLocation>
        <location evidence="1">Membrane</location>
        <topology evidence="1">Multi-pass membrane protein</topology>
    </subcellularLocation>
</comment>
<dbReference type="PANTHER" id="PTHR34975:SF2">
    <property type="entry name" value="SPORE GERMINATION PROTEIN A2"/>
    <property type="match status" value="1"/>
</dbReference>
<dbReference type="PANTHER" id="PTHR34975">
    <property type="entry name" value="SPORE GERMINATION PROTEIN A2"/>
    <property type="match status" value="1"/>
</dbReference>
<dbReference type="EMBL" id="FLUN01000001">
    <property type="protein sequence ID" value="SBW08414.1"/>
    <property type="molecule type" value="Genomic_DNA"/>
</dbReference>
<dbReference type="AlphaFoldDB" id="A0A212K9M5"/>
<dbReference type="GO" id="GO:0016020">
    <property type="term" value="C:membrane"/>
    <property type="evidence" value="ECO:0007669"/>
    <property type="project" value="UniProtKB-SubCell"/>
</dbReference>
<feature type="transmembrane region" description="Helical" evidence="8">
    <location>
        <begin position="217"/>
        <end position="234"/>
    </location>
</feature>
<evidence type="ECO:0000256" key="4">
    <source>
        <dbReference type="ARBA" id="ARBA00022544"/>
    </source>
</evidence>
<evidence type="ECO:0000256" key="8">
    <source>
        <dbReference type="SAM" id="Phobius"/>
    </source>
</evidence>
<feature type="transmembrane region" description="Helical" evidence="8">
    <location>
        <begin position="119"/>
        <end position="137"/>
    </location>
</feature>
<feature type="transmembrane region" description="Helical" evidence="8">
    <location>
        <begin position="270"/>
        <end position="294"/>
    </location>
</feature>
<dbReference type="InterPro" id="IPR004761">
    <property type="entry name" value="Spore_GerAB"/>
</dbReference>
<evidence type="ECO:0000313" key="9">
    <source>
        <dbReference type="EMBL" id="SBW08414.1"/>
    </source>
</evidence>
<evidence type="ECO:0000256" key="5">
    <source>
        <dbReference type="ARBA" id="ARBA00022692"/>
    </source>
</evidence>
<dbReference type="GO" id="GO:0009847">
    <property type="term" value="P:spore germination"/>
    <property type="evidence" value="ECO:0007669"/>
    <property type="project" value="InterPro"/>
</dbReference>
<feature type="transmembrane region" description="Helical" evidence="8">
    <location>
        <begin position="335"/>
        <end position="355"/>
    </location>
</feature>